<feature type="transmembrane region" description="Helical" evidence="1">
    <location>
        <begin position="6"/>
        <end position="33"/>
    </location>
</feature>
<evidence type="ECO:0000313" key="3">
    <source>
        <dbReference type="Proteomes" id="UP000292580"/>
    </source>
</evidence>
<evidence type="ECO:0000256" key="1">
    <source>
        <dbReference type="SAM" id="Phobius"/>
    </source>
</evidence>
<comment type="caution">
    <text evidence="2">The sequence shown here is derived from an EMBL/GenBank/DDBJ whole genome shotgun (WGS) entry which is preliminary data.</text>
</comment>
<gene>
    <name evidence="2" type="ORF">CUJ86_04040</name>
</gene>
<protein>
    <submittedName>
        <fullName evidence="2">Uncharacterized protein</fullName>
    </submittedName>
</protein>
<dbReference type="AlphaFoldDB" id="A0A483CY56"/>
<dbReference type="EMBL" id="PGCL01000002">
    <property type="protein sequence ID" value="TAJ45009.1"/>
    <property type="molecule type" value="Genomic_DNA"/>
</dbReference>
<sequence length="69" mass="7817">MLLTGSLLITIVLYAVGLPFFFLFLFIPLIPFFGRSQRTKRCPVCGWETTGNENFCPFDGTRLDHSDGE</sequence>
<keyword evidence="1" id="KW-1133">Transmembrane helix</keyword>
<accession>A0A483CY56</accession>
<name>A0A483CY56_9EURY</name>
<evidence type="ECO:0000313" key="2">
    <source>
        <dbReference type="EMBL" id="TAJ45009.1"/>
    </source>
</evidence>
<dbReference type="Proteomes" id="UP000292580">
    <property type="component" value="Unassembled WGS sequence"/>
</dbReference>
<keyword evidence="3" id="KW-1185">Reference proteome</keyword>
<reference evidence="2 3" key="1">
    <citation type="submission" date="2017-11" db="EMBL/GenBank/DDBJ databases">
        <title>Isolation and Characterization of Methanofollis Species from Methane Seep Offshore SW Taiwan.</title>
        <authorList>
            <person name="Teng N.-H."/>
            <person name="Lai M.-C."/>
            <person name="Chen S.-C."/>
        </authorList>
    </citation>
    <scope>NUCLEOTIDE SEQUENCE [LARGE SCALE GENOMIC DNA]</scope>
    <source>
        <strain evidence="2 3">FWC-SCC2</strain>
    </source>
</reference>
<keyword evidence="1" id="KW-0812">Transmembrane</keyword>
<organism evidence="2 3">
    <name type="scientific">Methanofollis fontis</name>
    <dbReference type="NCBI Taxonomy" id="2052832"/>
    <lineage>
        <taxon>Archaea</taxon>
        <taxon>Methanobacteriati</taxon>
        <taxon>Methanobacteriota</taxon>
        <taxon>Stenosarchaea group</taxon>
        <taxon>Methanomicrobia</taxon>
        <taxon>Methanomicrobiales</taxon>
        <taxon>Methanomicrobiaceae</taxon>
        <taxon>Methanofollis</taxon>
    </lineage>
</organism>
<keyword evidence="1" id="KW-0472">Membrane</keyword>
<proteinExistence type="predicted"/>